<protein>
    <submittedName>
        <fullName evidence="1">Uncharacterized protein</fullName>
    </submittedName>
</protein>
<proteinExistence type="predicted"/>
<sequence length="35" mass="3856">MASVYCFFVYDSPGLIRRAASAFSKSTLLLSSRPL</sequence>
<evidence type="ECO:0000313" key="1">
    <source>
        <dbReference type="EMBL" id="MBX48219.1"/>
    </source>
</evidence>
<accession>A0A2P2P0N6</accession>
<dbReference type="EMBL" id="GGEC01067735">
    <property type="protein sequence ID" value="MBX48219.1"/>
    <property type="molecule type" value="Transcribed_RNA"/>
</dbReference>
<name>A0A2P2P0N6_RHIMU</name>
<dbReference type="AlphaFoldDB" id="A0A2P2P0N6"/>
<organism evidence="1">
    <name type="scientific">Rhizophora mucronata</name>
    <name type="common">Asiatic mangrove</name>
    <dbReference type="NCBI Taxonomy" id="61149"/>
    <lineage>
        <taxon>Eukaryota</taxon>
        <taxon>Viridiplantae</taxon>
        <taxon>Streptophyta</taxon>
        <taxon>Embryophyta</taxon>
        <taxon>Tracheophyta</taxon>
        <taxon>Spermatophyta</taxon>
        <taxon>Magnoliopsida</taxon>
        <taxon>eudicotyledons</taxon>
        <taxon>Gunneridae</taxon>
        <taxon>Pentapetalae</taxon>
        <taxon>rosids</taxon>
        <taxon>fabids</taxon>
        <taxon>Malpighiales</taxon>
        <taxon>Rhizophoraceae</taxon>
        <taxon>Rhizophora</taxon>
    </lineage>
</organism>
<reference evidence="1" key="1">
    <citation type="submission" date="2018-02" db="EMBL/GenBank/DDBJ databases">
        <title>Rhizophora mucronata_Transcriptome.</title>
        <authorList>
            <person name="Meera S.P."/>
            <person name="Sreeshan A."/>
            <person name="Augustine A."/>
        </authorList>
    </citation>
    <scope>NUCLEOTIDE SEQUENCE</scope>
    <source>
        <tissue evidence="1">Leaf</tissue>
    </source>
</reference>